<sequence>MNNKENTVNVDECELSFQDTEDAEQMTCTEIVQEMVKIWHNQYLAPDLLIHRFEIVDAMLEVANQEKEKIDEIYLLYEKKPKPVQFAFRKMEILRIQYMVKSYINKRLRLIEENPLHYLNIDTKLRTEGREELMDYRERNHCKKFVELYDNHLHEEVLSKLEGFFSSKPIASKEQSCARVIAKVVDDSVKHFEIPDYSSPGASLFYDVELESIHAIPWSVVSDFVNSGKVDLM</sequence>
<dbReference type="GeneID" id="36373429"/>
<dbReference type="EMBL" id="LN609405">
    <property type="protein sequence ID" value="CEF61062.1"/>
    <property type="molecule type" value="Genomic_DNA"/>
</dbReference>
<name>A0A090KYU6_STRRB</name>
<dbReference type="OMA" id="MEMPDSS"/>
<dbReference type="CTD" id="36373429"/>
<dbReference type="WBParaSite" id="SRAE_0000019200.1">
    <property type="protein sequence ID" value="SRAE_0000019200.1"/>
    <property type="gene ID" value="WBGene00255931"/>
</dbReference>
<keyword evidence="3" id="KW-1185">Reference proteome</keyword>
<organism evidence="2">
    <name type="scientific">Strongyloides ratti</name>
    <name type="common">Parasitic roundworm</name>
    <dbReference type="NCBI Taxonomy" id="34506"/>
    <lineage>
        <taxon>Eukaryota</taxon>
        <taxon>Metazoa</taxon>
        <taxon>Ecdysozoa</taxon>
        <taxon>Nematoda</taxon>
        <taxon>Chromadorea</taxon>
        <taxon>Rhabditida</taxon>
        <taxon>Tylenchina</taxon>
        <taxon>Panagrolaimomorpha</taxon>
        <taxon>Strongyloidoidea</taxon>
        <taxon>Strongyloididae</taxon>
        <taxon>Strongyloides</taxon>
    </lineage>
</organism>
<evidence type="ECO:0000313" key="5">
    <source>
        <dbReference type="WormBase" id="SRAE_0000019200"/>
    </source>
</evidence>
<dbReference type="PIRSF" id="PIRSF007764">
    <property type="entry name" value="Sld5"/>
    <property type="match status" value="1"/>
</dbReference>
<dbReference type="InterPro" id="IPR038749">
    <property type="entry name" value="Sld5_GINS_A"/>
</dbReference>
<comment type="subcellular location">
    <subcellularLocation>
        <location evidence="1">Nucleus</location>
    </subcellularLocation>
</comment>
<evidence type="ECO:0000313" key="2">
    <source>
        <dbReference type="EMBL" id="CEF61062.1"/>
    </source>
</evidence>
<dbReference type="GO" id="GO:0000811">
    <property type="term" value="C:GINS complex"/>
    <property type="evidence" value="ECO:0007669"/>
    <property type="project" value="UniProtKB-UniRule"/>
</dbReference>
<dbReference type="Proteomes" id="UP000035682">
    <property type="component" value="Unplaced"/>
</dbReference>
<protein>
    <recommendedName>
        <fullName evidence="1">DNA replication complex GINS protein SLD5</fullName>
    </recommendedName>
</protein>
<dbReference type="SUPFAM" id="SSF158573">
    <property type="entry name" value="GINS helical bundle-like"/>
    <property type="match status" value="1"/>
</dbReference>
<dbReference type="AlphaFoldDB" id="A0A090KYU6"/>
<dbReference type="InterPro" id="IPR036224">
    <property type="entry name" value="GINS_bundle-like_dom_sf"/>
</dbReference>
<comment type="function">
    <text evidence="1">The GINS complex plays an essential role in the initiation of DNA replication.</text>
</comment>
<dbReference type="CDD" id="cd11711">
    <property type="entry name" value="GINS_A_Sld5"/>
    <property type="match status" value="1"/>
</dbReference>
<dbReference type="Gene3D" id="3.40.5.60">
    <property type="match status" value="1"/>
</dbReference>
<evidence type="ECO:0000313" key="3">
    <source>
        <dbReference type="Proteomes" id="UP000035682"/>
    </source>
</evidence>
<keyword evidence="1" id="KW-0539">Nucleus</keyword>
<dbReference type="RefSeq" id="XP_024500271.1">
    <property type="nucleotide sequence ID" value="XM_024646049.1"/>
</dbReference>
<evidence type="ECO:0000313" key="4">
    <source>
        <dbReference type="WBParaSite" id="SRAE_0000019200.1"/>
    </source>
</evidence>
<reference evidence="2" key="1">
    <citation type="submission" date="2014-09" db="EMBL/GenBank/DDBJ databases">
        <authorList>
            <person name="Aslett A.Martin."/>
        </authorList>
    </citation>
    <scope>NUCLEOTIDE SEQUENCE</scope>
    <source>
        <strain evidence="2">ED321 Heterogonic</strain>
    </source>
</reference>
<accession>A0A090KYU6</accession>
<dbReference type="GO" id="GO:0000727">
    <property type="term" value="P:double-strand break repair via break-induced replication"/>
    <property type="evidence" value="ECO:0007669"/>
    <property type="project" value="TreeGrafter"/>
</dbReference>
<dbReference type="OrthoDB" id="338231at2759"/>
<dbReference type="PANTHER" id="PTHR21206">
    <property type="entry name" value="SLD5 PROTEIN"/>
    <property type="match status" value="1"/>
</dbReference>
<reference evidence="4" key="3">
    <citation type="submission" date="2020-12" db="UniProtKB">
        <authorList>
            <consortium name="WormBaseParasite"/>
        </authorList>
    </citation>
    <scope>IDENTIFICATION</scope>
</reference>
<comment type="similarity">
    <text evidence="1">Belongs to the GINS4/SLD5 family.</text>
</comment>
<reference evidence="3" key="2">
    <citation type="submission" date="2014-09" db="EMBL/GenBank/DDBJ databases">
        <authorList>
            <person name="Martin A.A."/>
        </authorList>
    </citation>
    <scope>NUCLEOTIDE SEQUENCE</scope>
    <source>
        <strain evidence="3">ED321</strain>
    </source>
</reference>
<dbReference type="InterPro" id="IPR008591">
    <property type="entry name" value="GINS_Sld5"/>
</dbReference>
<dbReference type="PANTHER" id="PTHR21206:SF0">
    <property type="entry name" value="DNA REPLICATION COMPLEX GINS PROTEIN SLD5"/>
    <property type="match status" value="1"/>
</dbReference>
<dbReference type="Gene3D" id="1.20.58.1030">
    <property type="match status" value="1"/>
</dbReference>
<gene>
    <name evidence="2 4 5" type="ORF">SRAE_0000019200</name>
</gene>
<keyword evidence="1" id="KW-0235">DNA replication</keyword>
<dbReference type="GO" id="GO:0006261">
    <property type="term" value="P:DNA-templated DNA replication"/>
    <property type="evidence" value="ECO:0007669"/>
    <property type="project" value="InterPro"/>
</dbReference>
<dbReference type="WormBase" id="SRAE_0000019200">
    <property type="protein sequence ID" value="SRP00203"/>
    <property type="gene ID" value="WBGene00255931"/>
</dbReference>
<evidence type="ECO:0000256" key="1">
    <source>
        <dbReference type="PIRNR" id="PIRNR007764"/>
    </source>
</evidence>
<proteinExistence type="inferred from homology"/>